<evidence type="ECO:0000256" key="1">
    <source>
        <dbReference type="ARBA" id="ARBA00004123"/>
    </source>
</evidence>
<dbReference type="CDD" id="cd00067">
    <property type="entry name" value="GAL4"/>
    <property type="match status" value="1"/>
</dbReference>
<reference evidence="8 9" key="2">
    <citation type="journal article" date="2021" name="Curr. Genet.">
        <title>Genetic response to nitrogen starvation in the aggressive Eucalyptus foliar pathogen Teratosphaeria destructans.</title>
        <authorList>
            <person name="Havenga M."/>
            <person name="Wingfield B.D."/>
            <person name="Wingfield M.J."/>
            <person name="Dreyer L.L."/>
            <person name="Roets F."/>
            <person name="Aylward J."/>
        </authorList>
    </citation>
    <scope>NUCLEOTIDE SEQUENCE [LARGE SCALE GENOMIC DNA]</scope>
    <source>
        <strain evidence="8">CMW44962</strain>
    </source>
</reference>
<evidence type="ECO:0000256" key="6">
    <source>
        <dbReference type="SAM" id="MobiDB-lite"/>
    </source>
</evidence>
<accession>A0A9W7W6Y7</accession>
<evidence type="ECO:0000259" key="7">
    <source>
        <dbReference type="PROSITE" id="PS50048"/>
    </source>
</evidence>
<feature type="compositionally biased region" description="Polar residues" evidence="6">
    <location>
        <begin position="762"/>
        <end position="785"/>
    </location>
</feature>
<dbReference type="Proteomes" id="UP001138500">
    <property type="component" value="Unassembled WGS sequence"/>
</dbReference>
<feature type="compositionally biased region" description="Polar residues" evidence="6">
    <location>
        <begin position="149"/>
        <end position="165"/>
    </location>
</feature>
<feature type="compositionally biased region" description="Polar residues" evidence="6">
    <location>
        <begin position="724"/>
        <end position="734"/>
    </location>
</feature>
<dbReference type="OrthoDB" id="5600212at2759"/>
<evidence type="ECO:0000256" key="5">
    <source>
        <dbReference type="ARBA" id="ARBA00023242"/>
    </source>
</evidence>
<dbReference type="GO" id="GO:0000981">
    <property type="term" value="F:DNA-binding transcription factor activity, RNA polymerase II-specific"/>
    <property type="evidence" value="ECO:0007669"/>
    <property type="project" value="InterPro"/>
</dbReference>
<feature type="compositionally biased region" description="Low complexity" evidence="6">
    <location>
        <begin position="750"/>
        <end position="761"/>
    </location>
</feature>
<evidence type="ECO:0000313" key="8">
    <source>
        <dbReference type="EMBL" id="KAH9845538.1"/>
    </source>
</evidence>
<dbReference type="EMBL" id="RIBY02000047">
    <property type="protein sequence ID" value="KAH9845538.1"/>
    <property type="molecule type" value="Genomic_DNA"/>
</dbReference>
<gene>
    <name evidence="8" type="ORF">Tdes44962_MAKER06572</name>
</gene>
<feature type="domain" description="Zn(2)-C6 fungal-type" evidence="7">
    <location>
        <begin position="46"/>
        <end position="76"/>
    </location>
</feature>
<proteinExistence type="predicted"/>
<name>A0A9W7W6Y7_9PEZI</name>
<feature type="compositionally biased region" description="Polar residues" evidence="6">
    <location>
        <begin position="682"/>
        <end position="703"/>
    </location>
</feature>
<evidence type="ECO:0000256" key="2">
    <source>
        <dbReference type="ARBA" id="ARBA00022723"/>
    </source>
</evidence>
<dbReference type="CDD" id="cd12148">
    <property type="entry name" value="fungal_TF_MHR"/>
    <property type="match status" value="1"/>
</dbReference>
<feature type="compositionally biased region" description="Basic and acidic residues" evidence="6">
    <location>
        <begin position="1"/>
        <end position="10"/>
    </location>
</feature>
<reference evidence="8 9" key="1">
    <citation type="journal article" date="2018" name="IMA Fungus">
        <title>IMA Genome-F 10: Nine draft genome sequences of Claviceps purpurea s.lat., including C. arundinis, C. humidiphila, and C. cf. spartinae, pseudomolecules for the pitch canker pathogen Fusarium circinatum, draft genome of Davidsoniella eucalypti, Grosmannia galeiformis, Quambalaria eucalypti, and Teratosphaeria destructans.</title>
        <authorList>
            <person name="Wingfield B.D."/>
            <person name="Liu M."/>
            <person name="Nguyen H.D."/>
            <person name="Lane F.A."/>
            <person name="Morgan S.W."/>
            <person name="De Vos L."/>
            <person name="Wilken P.M."/>
            <person name="Duong T.A."/>
            <person name="Aylward J."/>
            <person name="Coetzee M.P."/>
            <person name="Dadej K."/>
            <person name="De Beer Z.W."/>
            <person name="Findlay W."/>
            <person name="Havenga M."/>
            <person name="Kolarik M."/>
            <person name="Menzies J.G."/>
            <person name="Naidoo K."/>
            <person name="Pochopski O."/>
            <person name="Shoukouhi P."/>
            <person name="Santana Q.C."/>
            <person name="Seifert K.A."/>
            <person name="Soal N."/>
            <person name="Steenkamp E.T."/>
            <person name="Tatham C.T."/>
            <person name="van der Nest M.A."/>
            <person name="Wingfield M.J."/>
        </authorList>
    </citation>
    <scope>NUCLEOTIDE SEQUENCE [LARGE SCALE GENOMIC DNA]</scope>
    <source>
        <strain evidence="8">CMW44962</strain>
    </source>
</reference>
<feature type="region of interest" description="Disordered" evidence="6">
    <location>
        <begin position="149"/>
        <end position="180"/>
    </location>
</feature>
<keyword evidence="2" id="KW-0479">Metal-binding</keyword>
<keyword evidence="5" id="KW-0539">Nucleus</keyword>
<feature type="region of interest" description="Disordered" evidence="6">
    <location>
        <begin position="1"/>
        <end position="38"/>
    </location>
</feature>
<organism evidence="8 9">
    <name type="scientific">Teratosphaeria destructans</name>
    <dbReference type="NCBI Taxonomy" id="418781"/>
    <lineage>
        <taxon>Eukaryota</taxon>
        <taxon>Fungi</taxon>
        <taxon>Dikarya</taxon>
        <taxon>Ascomycota</taxon>
        <taxon>Pezizomycotina</taxon>
        <taxon>Dothideomycetes</taxon>
        <taxon>Dothideomycetidae</taxon>
        <taxon>Mycosphaerellales</taxon>
        <taxon>Teratosphaeriaceae</taxon>
        <taxon>Teratosphaeria</taxon>
    </lineage>
</organism>
<evidence type="ECO:0000256" key="4">
    <source>
        <dbReference type="ARBA" id="ARBA00023163"/>
    </source>
</evidence>
<keyword evidence="3" id="KW-0805">Transcription regulation</keyword>
<dbReference type="PANTHER" id="PTHR47338">
    <property type="entry name" value="ZN(II)2CYS6 TRANSCRIPTION FACTOR (EUROFUNG)-RELATED"/>
    <property type="match status" value="1"/>
</dbReference>
<dbReference type="Pfam" id="PF04082">
    <property type="entry name" value="Fungal_trans"/>
    <property type="match status" value="1"/>
</dbReference>
<dbReference type="SUPFAM" id="SSF57701">
    <property type="entry name" value="Zn2/Cys6 DNA-binding domain"/>
    <property type="match status" value="1"/>
</dbReference>
<comment type="caution">
    <text evidence="8">The sequence shown here is derived from an EMBL/GenBank/DDBJ whole genome shotgun (WGS) entry which is preliminary data.</text>
</comment>
<dbReference type="SMART" id="SM00066">
    <property type="entry name" value="GAL4"/>
    <property type="match status" value="1"/>
</dbReference>
<feature type="compositionally biased region" description="Polar residues" evidence="6">
    <location>
        <begin position="652"/>
        <end position="667"/>
    </location>
</feature>
<keyword evidence="4" id="KW-0804">Transcription</keyword>
<keyword evidence="9" id="KW-1185">Reference proteome</keyword>
<feature type="region of interest" description="Disordered" evidence="6">
    <location>
        <begin position="645"/>
        <end position="703"/>
    </location>
</feature>
<protein>
    <submittedName>
        <fullName evidence="8">Transcriptional regulatory protein</fullName>
    </submittedName>
</protein>
<evidence type="ECO:0000313" key="9">
    <source>
        <dbReference type="Proteomes" id="UP001138500"/>
    </source>
</evidence>
<dbReference type="InterPro" id="IPR007219">
    <property type="entry name" value="XnlR_reg_dom"/>
</dbReference>
<dbReference type="InterPro" id="IPR050815">
    <property type="entry name" value="TF_fung"/>
</dbReference>
<feature type="compositionally biased region" description="Basic and acidic residues" evidence="6">
    <location>
        <begin position="672"/>
        <end position="681"/>
    </location>
</feature>
<dbReference type="GO" id="GO:0005634">
    <property type="term" value="C:nucleus"/>
    <property type="evidence" value="ECO:0007669"/>
    <property type="project" value="UniProtKB-SubCell"/>
</dbReference>
<dbReference type="GO" id="GO:0003677">
    <property type="term" value="F:DNA binding"/>
    <property type="evidence" value="ECO:0007669"/>
    <property type="project" value="InterPro"/>
</dbReference>
<dbReference type="GO" id="GO:0008270">
    <property type="term" value="F:zinc ion binding"/>
    <property type="evidence" value="ECO:0007669"/>
    <property type="project" value="InterPro"/>
</dbReference>
<evidence type="ECO:0000256" key="3">
    <source>
        <dbReference type="ARBA" id="ARBA00023015"/>
    </source>
</evidence>
<dbReference type="InterPro" id="IPR001138">
    <property type="entry name" value="Zn2Cys6_DnaBD"/>
</dbReference>
<dbReference type="SMART" id="SM00906">
    <property type="entry name" value="Fungal_trans"/>
    <property type="match status" value="1"/>
</dbReference>
<dbReference type="AlphaFoldDB" id="A0A9W7W6Y7"/>
<dbReference type="PROSITE" id="PS50048">
    <property type="entry name" value="ZN2_CY6_FUNGAL_2"/>
    <property type="match status" value="1"/>
</dbReference>
<comment type="subcellular location">
    <subcellularLocation>
        <location evidence="1">Nucleus</location>
    </subcellularLocation>
</comment>
<dbReference type="PANTHER" id="PTHR47338:SF10">
    <property type="entry name" value="TRANSCRIPTION FACTOR DOMAIN-CONTAINING PROTEIN-RELATED"/>
    <property type="match status" value="1"/>
</dbReference>
<dbReference type="InterPro" id="IPR036864">
    <property type="entry name" value="Zn2-C6_fun-type_DNA-bd_sf"/>
</dbReference>
<sequence length="922" mass="102522">MTASEDHSPGDEYFNTLSKQAAEQDEERDEQRRASQDRLPKPKRIACVLCRKRKLKCDGNKPACGTCTRLRHDCLYDEVRRKSGPKRGYVKALEARLAQVETLLRTHDGDVLGARKRTSKQTLSTDALLYGNVARQGTPLVASVGNSNSNLLPSFDQPTTTQDSSAEAHDPAAALGNDASGVNLTREKSLQWQMIGLGLDEPLPTQDVTTELDQGYFEKIHPSLPILHRPRYYAAMNLAPHVRPPVCLRYAMWVNAAAVMGKYEALQEHFYARARKYIQQDEMRGHGESIITIAHVQTWTLLATYEFKLMFFPRAWMSSGRACRLAQMMGLHSLDGVGLDVKQCLPPPKDWTEREERRRTFWMCFCVDRYASIGTGWPMTIEERDIRSNLPGDEESYEAGKPSKTMTLNEALEPQGAPKLSSFAGVIVMACLFGRNLLHLHRTSPNDRDDDLNGNFWTRHRQIDNILLNTALALPDALRMPCGLSNANVVFMNMNIHTSTICLHQAAIFKADKNRMPVRISAESKIRCITAAAEIANIMRQISHLDMSAMNPFISFCLYVAARVFVQYMKFRPDDSQIKASLQFLLSAMHAIKRKNPLTESFLVQLDVDLEAAGLEDSRTMRDHIVKQPNTRIQAEGCALSHIGLRPIGRDTNGNGEQPGSSAGSHTQRNRSTHDDNRPENYENQSQNTGIEPDPSSANGRYQQQHQNMDDYLIQTPQFDLPQRQRSPGFSAGSNPGALKSPLGYGECMDTSPDNNSSNDSLTPGSGYSTQPGHKYVSPNTSVNDMSPPIQQKPGIAISETQWTNGFGGAGSTPIEYMNVGVHTAECIDTDFNSHDFQSFMPEQAASGHGSVTSMHQDSTAFDRTGFTPEPTGLTHSGFTPGADGLYGGDMMGLSEEDWNTVMYGFQDWNTGVQPPQHHDVK</sequence>
<dbReference type="Gene3D" id="4.10.240.10">
    <property type="entry name" value="Zn(2)-C6 fungal-type DNA-binding domain"/>
    <property type="match status" value="1"/>
</dbReference>
<dbReference type="GO" id="GO:0006351">
    <property type="term" value="P:DNA-templated transcription"/>
    <property type="evidence" value="ECO:0007669"/>
    <property type="project" value="InterPro"/>
</dbReference>
<feature type="region of interest" description="Disordered" evidence="6">
    <location>
        <begin position="722"/>
        <end position="792"/>
    </location>
</feature>
<dbReference type="Pfam" id="PF00172">
    <property type="entry name" value="Zn_clus"/>
    <property type="match status" value="1"/>
</dbReference>
<feature type="compositionally biased region" description="Basic and acidic residues" evidence="6">
    <location>
        <begin position="29"/>
        <end position="38"/>
    </location>
</feature>
<dbReference type="PROSITE" id="PS00463">
    <property type="entry name" value="ZN2_CY6_FUNGAL_1"/>
    <property type="match status" value="1"/>
</dbReference>